<reference evidence="3 4" key="1">
    <citation type="submission" date="2014-04" db="EMBL/GenBank/DDBJ databases">
        <title>Whole genome shotgun sequence of Geobacillus caldoxylosilyticus NBRC 107762.</title>
        <authorList>
            <person name="Hosoyama A."/>
            <person name="Hosoyama Y."/>
            <person name="Katano-Makiyama Y."/>
            <person name="Tsuchikane K."/>
            <person name="Ohji S."/>
            <person name="Ichikawa N."/>
            <person name="Yamazoe A."/>
            <person name="Fujita N."/>
        </authorList>
    </citation>
    <scope>NUCLEOTIDE SEQUENCE [LARGE SCALE GENOMIC DNA]</scope>
    <source>
        <strain evidence="3 4">NBRC 107762</strain>
    </source>
</reference>
<dbReference type="Gene3D" id="3.40.50.720">
    <property type="entry name" value="NAD(P)-binding Rossmann-like Domain"/>
    <property type="match status" value="1"/>
</dbReference>
<dbReference type="InterPro" id="IPR033922">
    <property type="entry name" value="NAD_bind_Glu_DH"/>
</dbReference>
<proteinExistence type="predicted"/>
<evidence type="ECO:0000313" key="4">
    <source>
        <dbReference type="Proteomes" id="UP000023561"/>
    </source>
</evidence>
<dbReference type="GO" id="GO:0006538">
    <property type="term" value="P:L-glutamate catabolic process"/>
    <property type="evidence" value="ECO:0007669"/>
    <property type="project" value="TreeGrafter"/>
</dbReference>
<organism evidence="3 4">
    <name type="scientific">Parageobacillus caldoxylosilyticus NBRC 107762</name>
    <dbReference type="NCBI Taxonomy" id="1220594"/>
    <lineage>
        <taxon>Bacteria</taxon>
        <taxon>Bacillati</taxon>
        <taxon>Bacillota</taxon>
        <taxon>Bacilli</taxon>
        <taxon>Bacillales</taxon>
        <taxon>Anoxybacillaceae</taxon>
        <taxon>Saccharococcus</taxon>
    </lineage>
</organism>
<feature type="domain" description="Glutamate/phenylalanine/leucine/valine/L-tryptophan dehydrogenase C-terminal" evidence="2">
    <location>
        <begin position="62"/>
        <end position="265"/>
    </location>
</feature>
<dbReference type="InterPro" id="IPR006096">
    <property type="entry name" value="Glu/Leu/Phe/Val/Trp_DH_C"/>
</dbReference>
<accession>A0A023DD82</accession>
<gene>
    <name evidence="3" type="ORF">GCA01S_010_00590</name>
</gene>
<dbReference type="PANTHER" id="PTHR11606:SF13">
    <property type="entry name" value="GLUTAMATE DEHYDROGENASE 1, MITOCHONDRIAL"/>
    <property type="match status" value="1"/>
</dbReference>
<evidence type="ECO:0000256" key="1">
    <source>
        <dbReference type="ARBA" id="ARBA00023002"/>
    </source>
</evidence>
<dbReference type="CDD" id="cd01076">
    <property type="entry name" value="NAD_bind_1_Glu_DH"/>
    <property type="match status" value="1"/>
</dbReference>
<keyword evidence="1" id="KW-0560">Oxidoreductase</keyword>
<dbReference type="PANTHER" id="PTHR11606">
    <property type="entry name" value="GLUTAMATE DEHYDROGENASE"/>
    <property type="match status" value="1"/>
</dbReference>
<sequence>MCLPILRKSRLLPAQKASKETLLLHFARGRPLRHAFFSSLSVNSTSFICEFNNSIHSSTRFAFPSFRRNLLSSTAGRIAAKLLAELGCKIVAVSDSKGAIYNESGLDLAKVEYLKDHQSLLDYGESYHLPPAKLLELDVDILIPAALENAITSENADRIQAKIIAEAANGPVSPEADRILAEKGVIVIPDILANAGGVTVSYFEWVQNLMNYYWSEEEVNKKLADVMVQSFHAVNETAKEFHTDLRNAAYIISLKRITEAMKARGWV</sequence>
<dbReference type="SMART" id="SM00839">
    <property type="entry name" value="ELFV_dehydrog"/>
    <property type="match status" value="1"/>
</dbReference>
<name>A0A023DD82_9BACL</name>
<dbReference type="Pfam" id="PF00208">
    <property type="entry name" value="ELFV_dehydrog"/>
    <property type="match status" value="1"/>
</dbReference>
<evidence type="ECO:0000313" key="3">
    <source>
        <dbReference type="EMBL" id="GAJ38931.1"/>
    </source>
</evidence>
<dbReference type="Proteomes" id="UP000023561">
    <property type="component" value="Unassembled WGS sequence"/>
</dbReference>
<dbReference type="InterPro" id="IPR036291">
    <property type="entry name" value="NAD(P)-bd_dom_sf"/>
</dbReference>
<dbReference type="SUPFAM" id="SSF51735">
    <property type="entry name" value="NAD(P)-binding Rossmann-fold domains"/>
    <property type="match status" value="1"/>
</dbReference>
<dbReference type="EMBL" id="BAWO01000010">
    <property type="protein sequence ID" value="GAJ38931.1"/>
    <property type="molecule type" value="Genomic_DNA"/>
</dbReference>
<comment type="caution">
    <text evidence="3">The sequence shown here is derived from an EMBL/GenBank/DDBJ whole genome shotgun (WGS) entry which is preliminary data.</text>
</comment>
<evidence type="ECO:0000259" key="2">
    <source>
        <dbReference type="SMART" id="SM00839"/>
    </source>
</evidence>
<keyword evidence="4" id="KW-1185">Reference proteome</keyword>
<dbReference type="AlphaFoldDB" id="A0A023DD82"/>
<protein>
    <submittedName>
        <fullName evidence="3">Putative oxidoreductase</fullName>
    </submittedName>
</protein>
<dbReference type="GO" id="GO:0004352">
    <property type="term" value="F:glutamate dehydrogenase (NAD+) activity"/>
    <property type="evidence" value="ECO:0007669"/>
    <property type="project" value="TreeGrafter"/>
</dbReference>